<evidence type="ECO:0000256" key="1">
    <source>
        <dbReference type="ARBA" id="ARBA00023015"/>
    </source>
</evidence>
<dbReference type="InterPro" id="IPR009057">
    <property type="entry name" value="Homeodomain-like_sf"/>
</dbReference>
<dbReference type="SUPFAM" id="SSF46689">
    <property type="entry name" value="Homeodomain-like"/>
    <property type="match status" value="1"/>
</dbReference>
<keyword evidence="1" id="KW-0805">Transcription regulation</keyword>
<dbReference type="GO" id="GO:0043565">
    <property type="term" value="F:sequence-specific DNA binding"/>
    <property type="evidence" value="ECO:0007669"/>
    <property type="project" value="InterPro"/>
</dbReference>
<dbReference type="GO" id="GO:0003700">
    <property type="term" value="F:DNA-binding transcription factor activity"/>
    <property type="evidence" value="ECO:0007669"/>
    <property type="project" value="InterPro"/>
</dbReference>
<organism evidence="4 5">
    <name type="scientific">Segatella copri</name>
    <dbReference type="NCBI Taxonomy" id="165179"/>
    <lineage>
        <taxon>Bacteria</taxon>
        <taxon>Pseudomonadati</taxon>
        <taxon>Bacteroidota</taxon>
        <taxon>Bacteroidia</taxon>
        <taxon>Bacteroidales</taxon>
        <taxon>Prevotellaceae</taxon>
        <taxon>Segatella</taxon>
    </lineage>
</organism>
<gene>
    <name evidence="4" type="ORF">FYJ72_13310</name>
</gene>
<evidence type="ECO:0000313" key="4">
    <source>
        <dbReference type="EMBL" id="MST78601.1"/>
    </source>
</evidence>
<dbReference type="Proteomes" id="UP000450161">
    <property type="component" value="Unassembled WGS sequence"/>
</dbReference>
<dbReference type="Gene3D" id="1.10.10.60">
    <property type="entry name" value="Homeodomain-like"/>
    <property type="match status" value="1"/>
</dbReference>
<comment type="caution">
    <text evidence="4">The sequence shown here is derived from an EMBL/GenBank/DDBJ whole genome shotgun (WGS) entry which is preliminary data.</text>
</comment>
<keyword evidence="2" id="KW-0804">Transcription</keyword>
<evidence type="ECO:0000313" key="5">
    <source>
        <dbReference type="Proteomes" id="UP000450161"/>
    </source>
</evidence>
<dbReference type="InterPro" id="IPR018060">
    <property type="entry name" value="HTH_AraC"/>
</dbReference>
<protein>
    <submittedName>
        <fullName evidence="4">AraC family transcriptional regulator</fullName>
    </submittedName>
</protein>
<dbReference type="AlphaFoldDB" id="A0A6I2TXP5"/>
<dbReference type="Pfam" id="PF00165">
    <property type="entry name" value="HTH_AraC"/>
    <property type="match status" value="1"/>
</dbReference>
<evidence type="ECO:0000259" key="3">
    <source>
        <dbReference type="PROSITE" id="PS01124"/>
    </source>
</evidence>
<dbReference type="RefSeq" id="WP_154482889.1">
    <property type="nucleotide sequence ID" value="NZ_JBQHQK010000011.1"/>
</dbReference>
<sequence>MFYPVSWAITGNIKSRSYGTCRELGFSYPNHFARLFRQKTGMSPSAFRKQLLKE</sequence>
<reference evidence="4 5" key="1">
    <citation type="submission" date="2019-08" db="EMBL/GenBank/DDBJ databases">
        <title>In-depth cultivation of the pig gut microbiome towards novel bacterial diversity and tailored functional studies.</title>
        <authorList>
            <person name="Wylensek D."/>
            <person name="Hitch T.C.A."/>
            <person name="Clavel T."/>
        </authorList>
    </citation>
    <scope>NUCLEOTIDE SEQUENCE [LARGE SCALE GENOMIC DNA]</scope>
    <source>
        <strain evidence="4 5">LKV-178-WT-2C</strain>
    </source>
</reference>
<dbReference type="PROSITE" id="PS01124">
    <property type="entry name" value="HTH_ARAC_FAMILY_2"/>
    <property type="match status" value="1"/>
</dbReference>
<accession>A0A6I2TXP5</accession>
<dbReference type="EMBL" id="VUNF01000035">
    <property type="protein sequence ID" value="MST78601.1"/>
    <property type="molecule type" value="Genomic_DNA"/>
</dbReference>
<proteinExistence type="predicted"/>
<feature type="domain" description="HTH araC/xylS-type" evidence="3">
    <location>
        <begin position="23"/>
        <end position="50"/>
    </location>
</feature>
<name>A0A6I2TXP5_9BACT</name>
<evidence type="ECO:0000256" key="2">
    <source>
        <dbReference type="ARBA" id="ARBA00023163"/>
    </source>
</evidence>